<dbReference type="PROSITE" id="PS51257">
    <property type="entry name" value="PROKAR_LIPOPROTEIN"/>
    <property type="match status" value="1"/>
</dbReference>
<evidence type="ECO:0008006" key="3">
    <source>
        <dbReference type="Google" id="ProtNLM"/>
    </source>
</evidence>
<dbReference type="OrthoDB" id="9773938at2"/>
<dbReference type="InterPro" id="IPR015943">
    <property type="entry name" value="WD40/YVTN_repeat-like_dom_sf"/>
</dbReference>
<gene>
    <name evidence="1" type="ORF">C7S20_16065</name>
</gene>
<dbReference type="Gene3D" id="2.130.10.10">
    <property type="entry name" value="YVTN repeat-like/Quinoprotein amine dehydrogenase"/>
    <property type="match status" value="1"/>
</dbReference>
<dbReference type="InterPro" id="IPR051200">
    <property type="entry name" value="Host-pathogen_enzymatic-act"/>
</dbReference>
<dbReference type="RefSeq" id="WP_107013430.1">
    <property type="nucleotide sequence ID" value="NZ_CP028136.1"/>
</dbReference>
<organism evidence="1 2">
    <name type="scientific">Christiangramia fulva</name>
    <dbReference type="NCBI Taxonomy" id="2126553"/>
    <lineage>
        <taxon>Bacteria</taxon>
        <taxon>Pseudomonadati</taxon>
        <taxon>Bacteroidota</taxon>
        <taxon>Flavobacteriia</taxon>
        <taxon>Flavobacteriales</taxon>
        <taxon>Flavobacteriaceae</taxon>
        <taxon>Christiangramia</taxon>
    </lineage>
</organism>
<dbReference type="Proteomes" id="UP000241507">
    <property type="component" value="Chromosome"/>
</dbReference>
<dbReference type="AlphaFoldDB" id="A0A2R3Z8Q1"/>
<proteinExistence type="predicted"/>
<accession>A0A2R3Z8Q1</accession>
<dbReference type="InterPro" id="IPR031815">
    <property type="entry name" value="DUF5074"/>
</dbReference>
<protein>
    <recommendedName>
        <fullName evidence="3">Cell surface protein</fullName>
    </recommendedName>
</protein>
<dbReference type="EMBL" id="CP028136">
    <property type="protein sequence ID" value="AVR46658.1"/>
    <property type="molecule type" value="Genomic_DNA"/>
</dbReference>
<keyword evidence="2" id="KW-1185">Reference proteome</keyword>
<dbReference type="InterPro" id="IPR011044">
    <property type="entry name" value="Quino_amine_DH_bsu"/>
</dbReference>
<evidence type="ECO:0000313" key="2">
    <source>
        <dbReference type="Proteomes" id="UP000241507"/>
    </source>
</evidence>
<dbReference type="KEGG" id="grs:C7S20_16065"/>
<evidence type="ECO:0000313" key="1">
    <source>
        <dbReference type="EMBL" id="AVR46658.1"/>
    </source>
</evidence>
<name>A0A2R3Z8Q1_9FLAO</name>
<dbReference type="Pfam" id="PF16819">
    <property type="entry name" value="DUF5074"/>
    <property type="match status" value="1"/>
</dbReference>
<dbReference type="PANTHER" id="PTHR47197:SF3">
    <property type="entry name" value="DIHYDRO-HEME D1 DEHYDROGENASE"/>
    <property type="match status" value="1"/>
</dbReference>
<dbReference type="SUPFAM" id="SSF50969">
    <property type="entry name" value="YVTN repeat-like/Quinoprotein amine dehydrogenase"/>
    <property type="match status" value="1"/>
</dbReference>
<sequence length="356" mass="39002">MNLKKISLLLISIFFLSSCEKEEPVPAEPVEMGYRNGLIILNEGNFGSANASVSFLNENTNETEKQLFQNVNGSPLGDTAQSMAFYEDLAIIVLNVSNKIEIVNRETFQSVASITTNVSNPRYALVENGELYVSNWGDGMDPADDFIAVFDISNYSFKEKIEVSEGPEQMKVANNSLYVAHIGGFSYSDKISVIDLASKIVKKQIEVGFRPNSMVVDGDKLWVLSSGKSDYPDPAEETSGSLASIDLNTGEVISKLDFSGNAHPDHLVIYNNNLFYTIGKSVFKFEPAGTLSDTPVFIAEEAAILYGFSIKDNKAYIASPNADYTGDGNLYIYDLSDGSLLDQYSTGINPNSVYFN</sequence>
<reference evidence="2" key="1">
    <citation type="submission" date="2018-03" db="EMBL/GenBank/DDBJ databases">
        <title>Gramella fulva sp. nov., isolated from a dry surface of tidal flat.</title>
        <authorList>
            <person name="Hwang S.H."/>
            <person name="Hwang W.M."/>
            <person name="Kang K."/>
            <person name="Ahn T.-Y."/>
        </authorList>
    </citation>
    <scope>NUCLEOTIDE SEQUENCE [LARGE SCALE GENOMIC DNA]</scope>
    <source>
        <strain evidence="2">SH35</strain>
    </source>
</reference>
<dbReference type="PANTHER" id="PTHR47197">
    <property type="entry name" value="PROTEIN NIRF"/>
    <property type="match status" value="1"/>
</dbReference>